<dbReference type="InterPro" id="IPR034741">
    <property type="entry name" value="Terpene_cyclase-like_1_C"/>
</dbReference>
<keyword evidence="3" id="KW-0460">Magnesium</keyword>
<dbReference type="GO" id="GO:0016102">
    <property type="term" value="P:diterpenoid biosynthetic process"/>
    <property type="evidence" value="ECO:0007669"/>
    <property type="project" value="InterPro"/>
</dbReference>
<dbReference type="GO" id="GO:0010333">
    <property type="term" value="F:terpene synthase activity"/>
    <property type="evidence" value="ECO:0007669"/>
    <property type="project" value="InterPro"/>
</dbReference>
<comment type="cofactor">
    <cofactor evidence="1">
        <name>Mg(2+)</name>
        <dbReference type="ChEBI" id="CHEBI:18420"/>
    </cofactor>
</comment>
<dbReference type="InterPro" id="IPR050148">
    <property type="entry name" value="Terpene_synthase-like"/>
</dbReference>
<dbReference type="PANTHER" id="PTHR31225">
    <property type="entry name" value="OS04G0344100 PROTEIN-RELATED"/>
    <property type="match status" value="1"/>
</dbReference>
<evidence type="ECO:0000256" key="3">
    <source>
        <dbReference type="ARBA" id="ARBA00022842"/>
    </source>
</evidence>
<dbReference type="SUPFAM" id="SSF48239">
    <property type="entry name" value="Terpenoid cyclases/Protein prenyltransferases"/>
    <property type="match status" value="1"/>
</dbReference>
<evidence type="ECO:0000259" key="5">
    <source>
        <dbReference type="Pfam" id="PF03936"/>
    </source>
</evidence>
<feature type="domain" description="Terpene synthase N-terminal" evidence="4">
    <location>
        <begin position="54"/>
        <end position="196"/>
    </location>
</feature>
<evidence type="ECO:0000256" key="2">
    <source>
        <dbReference type="ARBA" id="ARBA00022723"/>
    </source>
</evidence>
<dbReference type="SUPFAM" id="SSF48576">
    <property type="entry name" value="Terpenoid synthases"/>
    <property type="match status" value="1"/>
</dbReference>
<keyword evidence="2" id="KW-0479">Metal-binding</keyword>
<dbReference type="EMBL" id="QGNW01000104">
    <property type="protein sequence ID" value="RVW96906.1"/>
    <property type="molecule type" value="Genomic_DNA"/>
</dbReference>
<evidence type="ECO:0000313" key="7">
    <source>
        <dbReference type="Proteomes" id="UP000288805"/>
    </source>
</evidence>
<name>A0A438IJN6_VITVI</name>
<dbReference type="InterPro" id="IPR036965">
    <property type="entry name" value="Terpene_synth_N_sf"/>
</dbReference>
<proteinExistence type="predicted"/>
<organism evidence="6 7">
    <name type="scientific">Vitis vinifera</name>
    <name type="common">Grape</name>
    <dbReference type="NCBI Taxonomy" id="29760"/>
    <lineage>
        <taxon>Eukaryota</taxon>
        <taxon>Viridiplantae</taxon>
        <taxon>Streptophyta</taxon>
        <taxon>Embryophyta</taxon>
        <taxon>Tracheophyta</taxon>
        <taxon>Spermatophyta</taxon>
        <taxon>Magnoliopsida</taxon>
        <taxon>eudicotyledons</taxon>
        <taxon>Gunneridae</taxon>
        <taxon>Pentapetalae</taxon>
        <taxon>rosids</taxon>
        <taxon>Vitales</taxon>
        <taxon>Vitaceae</taxon>
        <taxon>Viteae</taxon>
        <taxon>Vitis</taxon>
    </lineage>
</organism>
<dbReference type="Pfam" id="PF01397">
    <property type="entry name" value="Terpene_synth"/>
    <property type="match status" value="1"/>
</dbReference>
<protein>
    <submittedName>
        <fullName evidence="6">(-)-alpha-terpineol synthase</fullName>
    </submittedName>
</protein>
<sequence length="558" mass="65064">MLASIPNLITHTRLPIMRRSSSCKASPPGNQSMIGNSTCEEIIVRRTANYHPPIWDYDYVQSLRSDYVGEIYTRRLDKLKRDVKPMLGKVKKPLDQLELIDVLQRLGLYYHFKDAIKRILDSIYNQYNQHEEWKKDDLYATALEFRLLRQHGYDVPEDVFSRFKDETGSFKACLCEDMKGVLCLYEASYLCVQGESEPCLRASIALENAKVRGKVVHRIYEKRQDMNPILLEFAKLDFNMVQATHQEDLKHMSSWWRSTRLGEKLKFARDRLMENFLWTVGVIFEPQYGYCRRMLTKVGTFITIIDMLRRYGTLMNLSFLQMLLTGYCLWDINAMDPLPEYMKLCFLALYNSTNEMAYDALKEHGLQIISYLRKVWSDLCKSFLLEAKWYYSGYKPTLQEYISNAWISMSGPVVLVHAYFFVTNPITKEALQSLERYHNIIRWSSMISRLSDDLGTSLDELKRGDVPKSIQCYMYETGASEEDARKHISYLIAGTWKKLNEDGAVESPFPETFIRIATNFARMAQCMYQHGDGHGIEDGETKDRVLSLLIEPIPVHRQ</sequence>
<dbReference type="Pfam" id="PF03936">
    <property type="entry name" value="Terpene_synth_C"/>
    <property type="match status" value="1"/>
</dbReference>
<dbReference type="PANTHER" id="PTHR31225:SF9">
    <property type="entry name" value="TERPENE SYNTHASE 10"/>
    <property type="match status" value="1"/>
</dbReference>
<dbReference type="InterPro" id="IPR001906">
    <property type="entry name" value="Terpene_synth_N"/>
</dbReference>
<dbReference type="InterPro" id="IPR008949">
    <property type="entry name" value="Isoprenoid_synthase_dom_sf"/>
</dbReference>
<accession>A0A438IJN6</accession>
<evidence type="ECO:0000313" key="6">
    <source>
        <dbReference type="EMBL" id="RVW96906.1"/>
    </source>
</evidence>
<gene>
    <name evidence="6" type="primary">ATESY_7</name>
    <name evidence="6" type="ORF">CK203_032256</name>
</gene>
<dbReference type="AlphaFoldDB" id="A0A438IJN6"/>
<dbReference type="SFLD" id="SFLDS00005">
    <property type="entry name" value="Isoprenoid_Synthase_Type_I"/>
    <property type="match status" value="1"/>
</dbReference>
<reference evidence="6 7" key="1">
    <citation type="journal article" date="2018" name="PLoS Genet.">
        <title>Population sequencing reveals clonal diversity and ancestral inbreeding in the grapevine cultivar Chardonnay.</title>
        <authorList>
            <person name="Roach M.J."/>
            <person name="Johnson D.L."/>
            <person name="Bohlmann J."/>
            <person name="van Vuuren H.J."/>
            <person name="Jones S.J."/>
            <person name="Pretorius I.S."/>
            <person name="Schmidt S.A."/>
            <person name="Borneman A.R."/>
        </authorList>
    </citation>
    <scope>NUCLEOTIDE SEQUENCE [LARGE SCALE GENOMIC DNA]</scope>
    <source>
        <strain evidence="7">cv. Chardonnay</strain>
        <tissue evidence="6">Leaf</tissue>
    </source>
</reference>
<dbReference type="SFLD" id="SFLDG01019">
    <property type="entry name" value="Terpene_Cyclase_Like_1_C_Termi"/>
    <property type="match status" value="1"/>
</dbReference>
<dbReference type="Gene3D" id="1.10.600.10">
    <property type="entry name" value="Farnesyl Diphosphate Synthase"/>
    <property type="match status" value="1"/>
</dbReference>
<dbReference type="GO" id="GO:0000287">
    <property type="term" value="F:magnesium ion binding"/>
    <property type="evidence" value="ECO:0007669"/>
    <property type="project" value="InterPro"/>
</dbReference>
<dbReference type="InterPro" id="IPR008930">
    <property type="entry name" value="Terpenoid_cyclase/PrenylTrfase"/>
</dbReference>
<dbReference type="InterPro" id="IPR005630">
    <property type="entry name" value="Terpene_synthase_metal-bd"/>
</dbReference>
<feature type="domain" description="Terpene synthase metal-binding" evidence="5">
    <location>
        <begin position="259"/>
        <end position="498"/>
    </location>
</feature>
<dbReference type="CDD" id="cd00684">
    <property type="entry name" value="Terpene_cyclase_plant_C1"/>
    <property type="match status" value="1"/>
</dbReference>
<comment type="caution">
    <text evidence="6">The sequence shown here is derived from an EMBL/GenBank/DDBJ whole genome shotgun (WGS) entry which is preliminary data.</text>
</comment>
<evidence type="ECO:0000259" key="4">
    <source>
        <dbReference type="Pfam" id="PF01397"/>
    </source>
</evidence>
<dbReference type="Proteomes" id="UP000288805">
    <property type="component" value="Unassembled WGS sequence"/>
</dbReference>
<evidence type="ECO:0000256" key="1">
    <source>
        <dbReference type="ARBA" id="ARBA00001946"/>
    </source>
</evidence>
<dbReference type="Gene3D" id="1.50.10.130">
    <property type="entry name" value="Terpene synthase, N-terminal domain"/>
    <property type="match status" value="1"/>
</dbReference>
<dbReference type="FunFam" id="1.10.600.10:FF:000007">
    <property type="entry name" value="Isoprene synthase, chloroplastic"/>
    <property type="match status" value="1"/>
</dbReference>
<dbReference type="InterPro" id="IPR044814">
    <property type="entry name" value="Terpene_cyclase_plant_C1"/>
</dbReference>